<feature type="region of interest" description="Disordered" evidence="6">
    <location>
        <begin position="505"/>
        <end position="552"/>
    </location>
</feature>
<keyword evidence="5" id="KW-0829">Tyrosine-protein kinase</keyword>
<dbReference type="InterPro" id="IPR025669">
    <property type="entry name" value="AAA_dom"/>
</dbReference>
<evidence type="ECO:0000256" key="3">
    <source>
        <dbReference type="ARBA" id="ARBA00022777"/>
    </source>
</evidence>
<dbReference type="CDD" id="cd05387">
    <property type="entry name" value="BY-kinase"/>
    <property type="match status" value="1"/>
</dbReference>
<sequence>MTTAAVAAAYGLNQSAPSGYESEATVLVEARLTAAAPATVGPSAAPTTASILTPVTPDVGTERAVALSDAVVLPAAGRVGADKASFLEDLTIEVTQDANVLRFAYTADNRFSARIRARALVEAYVNYRATGPTGVTVLSEPSLPDTPVTRPLGPDLAAGLAAGLLLGAGTALLRSRTRGLIRGRDDYERLTGVPVLATVPRHKRPAGTTSGAPVVLRDPTSPAAESYRYLRTRLQPSLRPTTATTVLVTSPGDRQGRTTTAANLAVTLAQAGRSVILVDADLRHPQLHHVFGISGEYGLTTLLDGEAGVEEVLEETPVPGLHVIPAGRREEGEHVDLLDSGRLARVLHAVQKHADVVVLDSTAVLSASDAIALAALSDHILLVGDFARTSRESVRRALDELAEVVHDNVSPVLVNVPKSAGALVPHARTQPTGITPHHEPLTRDRLVSDADDVAPPGVTQHAYVEVAEEEDDEAEAIAEYFARTTTVAVPVIYGSANTATVYASSTAAESSAASDSSSAVSDSSSGADADSTESADSTDSISEPEEPAEARS</sequence>
<dbReference type="Gene3D" id="3.40.50.300">
    <property type="entry name" value="P-loop containing nucleotide triphosphate hydrolases"/>
    <property type="match status" value="1"/>
</dbReference>
<dbReference type="SUPFAM" id="SSF52540">
    <property type="entry name" value="P-loop containing nucleoside triphosphate hydrolases"/>
    <property type="match status" value="1"/>
</dbReference>
<keyword evidence="9" id="KW-1185">Reference proteome</keyword>
<evidence type="ECO:0000256" key="6">
    <source>
        <dbReference type="SAM" id="MobiDB-lite"/>
    </source>
</evidence>
<evidence type="ECO:0000259" key="7">
    <source>
        <dbReference type="Pfam" id="PF13614"/>
    </source>
</evidence>
<reference evidence="8 9" key="1">
    <citation type="submission" date="2021-03" db="EMBL/GenBank/DDBJ databases">
        <title>Actinoplanes flavus sp. nov., a novel actinomycete isolated from Coconut Palm rhizosphere soil.</title>
        <authorList>
            <person name="Luo X."/>
        </authorList>
    </citation>
    <scope>NUCLEOTIDE SEQUENCE [LARGE SCALE GENOMIC DNA]</scope>
    <source>
        <strain evidence="8 9">NEAU-H7</strain>
    </source>
</reference>
<feature type="compositionally biased region" description="Low complexity" evidence="6">
    <location>
        <begin position="505"/>
        <end position="541"/>
    </location>
</feature>
<dbReference type="PANTHER" id="PTHR32309:SF31">
    <property type="entry name" value="CAPSULAR EXOPOLYSACCHARIDE FAMILY"/>
    <property type="match status" value="1"/>
</dbReference>
<keyword evidence="4" id="KW-0067">ATP-binding</keyword>
<evidence type="ECO:0000313" key="8">
    <source>
        <dbReference type="EMBL" id="MBO3737942.1"/>
    </source>
</evidence>
<dbReference type="InterPro" id="IPR005702">
    <property type="entry name" value="Wzc-like_C"/>
</dbReference>
<keyword evidence="2" id="KW-0547">Nucleotide-binding</keyword>
<comment type="caution">
    <text evidence="8">The sequence shown here is derived from an EMBL/GenBank/DDBJ whole genome shotgun (WGS) entry which is preliminary data.</text>
</comment>
<evidence type="ECO:0000313" key="9">
    <source>
        <dbReference type="Proteomes" id="UP000679690"/>
    </source>
</evidence>
<organism evidence="8 9">
    <name type="scientific">Actinoplanes flavus</name>
    <dbReference type="NCBI Taxonomy" id="2820290"/>
    <lineage>
        <taxon>Bacteria</taxon>
        <taxon>Bacillati</taxon>
        <taxon>Actinomycetota</taxon>
        <taxon>Actinomycetes</taxon>
        <taxon>Micromonosporales</taxon>
        <taxon>Micromonosporaceae</taxon>
        <taxon>Actinoplanes</taxon>
    </lineage>
</organism>
<dbReference type="PANTHER" id="PTHR32309">
    <property type="entry name" value="TYROSINE-PROTEIN KINASE"/>
    <property type="match status" value="1"/>
</dbReference>
<protein>
    <submittedName>
        <fullName evidence="8">AAA family ATPase</fullName>
    </submittedName>
</protein>
<proteinExistence type="predicted"/>
<dbReference type="RefSeq" id="WP_208467151.1">
    <property type="nucleotide sequence ID" value="NZ_JAGFNS010000006.1"/>
</dbReference>
<dbReference type="EMBL" id="JAGFNS010000006">
    <property type="protein sequence ID" value="MBO3737942.1"/>
    <property type="molecule type" value="Genomic_DNA"/>
</dbReference>
<dbReference type="Pfam" id="PF13614">
    <property type="entry name" value="AAA_31"/>
    <property type="match status" value="1"/>
</dbReference>
<keyword evidence="1" id="KW-0808">Transferase</keyword>
<accession>A0ABS3UJR4</accession>
<keyword evidence="3" id="KW-0418">Kinase</keyword>
<gene>
    <name evidence="8" type="ORF">J5X75_10455</name>
</gene>
<evidence type="ECO:0000256" key="2">
    <source>
        <dbReference type="ARBA" id="ARBA00022741"/>
    </source>
</evidence>
<dbReference type="InterPro" id="IPR050445">
    <property type="entry name" value="Bact_polysacc_biosynth/exp"/>
</dbReference>
<evidence type="ECO:0000256" key="5">
    <source>
        <dbReference type="ARBA" id="ARBA00023137"/>
    </source>
</evidence>
<evidence type="ECO:0000256" key="1">
    <source>
        <dbReference type="ARBA" id="ARBA00022679"/>
    </source>
</evidence>
<feature type="compositionally biased region" description="Acidic residues" evidence="6">
    <location>
        <begin position="542"/>
        <end position="552"/>
    </location>
</feature>
<evidence type="ECO:0000256" key="4">
    <source>
        <dbReference type="ARBA" id="ARBA00022840"/>
    </source>
</evidence>
<feature type="domain" description="AAA" evidence="7">
    <location>
        <begin position="256"/>
        <end position="404"/>
    </location>
</feature>
<name>A0ABS3UJR4_9ACTN</name>
<dbReference type="InterPro" id="IPR027417">
    <property type="entry name" value="P-loop_NTPase"/>
</dbReference>
<dbReference type="Proteomes" id="UP000679690">
    <property type="component" value="Unassembled WGS sequence"/>
</dbReference>